<dbReference type="Gene3D" id="3.30.420.10">
    <property type="entry name" value="Ribonuclease H-like superfamily/Ribonuclease H"/>
    <property type="match status" value="1"/>
</dbReference>
<proteinExistence type="inferred from homology"/>
<dbReference type="FunFam" id="3.30.420.10:FF:000003">
    <property type="entry name" value="Oligoribonuclease"/>
    <property type="match status" value="1"/>
</dbReference>
<evidence type="ECO:0000256" key="3">
    <source>
        <dbReference type="ARBA" id="ARBA00022801"/>
    </source>
</evidence>
<dbReference type="STRING" id="75913.A0A0K0F7L4"/>
<keyword evidence="3" id="KW-0378">Hydrolase</keyword>
<dbReference type="CDD" id="cd06135">
    <property type="entry name" value="Orn"/>
    <property type="match status" value="1"/>
</dbReference>
<protein>
    <recommendedName>
        <fullName evidence="5">Probable oligoribonuclease</fullName>
    </recommendedName>
</protein>
<dbReference type="PANTHER" id="PTHR11046">
    <property type="entry name" value="OLIGORIBONUCLEASE, MITOCHONDRIAL"/>
    <property type="match status" value="1"/>
</dbReference>
<keyword evidence="4" id="KW-0269">Exonuclease</keyword>
<dbReference type="SMART" id="SM00479">
    <property type="entry name" value="EXOIII"/>
    <property type="match status" value="1"/>
</dbReference>
<dbReference type="Pfam" id="PF00929">
    <property type="entry name" value="RNase_T"/>
    <property type="match status" value="1"/>
</dbReference>
<comment type="similarity">
    <text evidence="1">Belongs to the oligoribonuclease family.</text>
</comment>
<evidence type="ECO:0000259" key="7">
    <source>
        <dbReference type="SMART" id="SM00479"/>
    </source>
</evidence>
<feature type="domain" description="Exonuclease" evidence="7">
    <location>
        <begin position="8"/>
        <end position="179"/>
    </location>
</feature>
<dbReference type="NCBIfam" id="NF003765">
    <property type="entry name" value="PRK05359.1"/>
    <property type="match status" value="1"/>
</dbReference>
<dbReference type="SUPFAM" id="SSF53098">
    <property type="entry name" value="Ribonuclease H-like"/>
    <property type="match status" value="1"/>
</dbReference>
<keyword evidence="6" id="KW-0175">Coiled coil</keyword>
<dbReference type="WBParaSite" id="SVE_0481100.1">
    <property type="protein sequence ID" value="SVE_0481100.1"/>
    <property type="gene ID" value="SVE_0481100"/>
</dbReference>
<sequence length="181" mass="21434">MSCQKEDNIVWIDLELTGLDLEKDKIVEISVFVTDSNLNILDKGISHTIKHDKETLDNMSEWCKNVFAENGLLDDLNKAELNISEVENMVMDYLKKYCVFKKNSVAGNSVYMDRMFIIKYMPNLSNFLHYRIIDVSSIKELVNRWYGETYEKKVSKHRSCSDILESIEELKWYRNRYFITF</sequence>
<evidence type="ECO:0000313" key="9">
    <source>
        <dbReference type="WBParaSite" id="SVE_0481100.1"/>
    </source>
</evidence>
<dbReference type="GO" id="GO:0005739">
    <property type="term" value="C:mitochondrion"/>
    <property type="evidence" value="ECO:0007669"/>
    <property type="project" value="TreeGrafter"/>
</dbReference>
<evidence type="ECO:0000313" key="8">
    <source>
        <dbReference type="Proteomes" id="UP000035680"/>
    </source>
</evidence>
<dbReference type="GO" id="GO:0003676">
    <property type="term" value="F:nucleic acid binding"/>
    <property type="evidence" value="ECO:0007669"/>
    <property type="project" value="InterPro"/>
</dbReference>
<dbReference type="PANTHER" id="PTHR11046:SF0">
    <property type="entry name" value="OLIGORIBONUCLEASE, MITOCHONDRIAL"/>
    <property type="match status" value="1"/>
</dbReference>
<keyword evidence="8" id="KW-1185">Reference proteome</keyword>
<name>A0A0K0F7L4_STRVS</name>
<reference evidence="8" key="1">
    <citation type="submission" date="2014-07" db="EMBL/GenBank/DDBJ databases">
        <authorList>
            <person name="Martin A.A"/>
            <person name="De Silva N."/>
        </authorList>
    </citation>
    <scope>NUCLEOTIDE SEQUENCE</scope>
</reference>
<reference evidence="9" key="2">
    <citation type="submission" date="2015-08" db="UniProtKB">
        <authorList>
            <consortium name="WormBaseParasite"/>
        </authorList>
    </citation>
    <scope>IDENTIFICATION</scope>
</reference>
<dbReference type="InterPro" id="IPR022894">
    <property type="entry name" value="Oligoribonuclease"/>
</dbReference>
<feature type="coiled-coil region" evidence="6">
    <location>
        <begin position="69"/>
        <end position="96"/>
    </location>
</feature>
<keyword evidence="2" id="KW-0540">Nuclease</keyword>
<dbReference type="GO" id="GO:0000175">
    <property type="term" value="F:3'-5'-RNA exonuclease activity"/>
    <property type="evidence" value="ECO:0007669"/>
    <property type="project" value="InterPro"/>
</dbReference>
<accession>A0A0K0F7L4</accession>
<dbReference type="InterPro" id="IPR036397">
    <property type="entry name" value="RNaseH_sf"/>
</dbReference>
<evidence type="ECO:0000256" key="4">
    <source>
        <dbReference type="ARBA" id="ARBA00022839"/>
    </source>
</evidence>
<dbReference type="Proteomes" id="UP000035680">
    <property type="component" value="Unassembled WGS sequence"/>
</dbReference>
<dbReference type="AlphaFoldDB" id="A0A0K0F7L4"/>
<evidence type="ECO:0000256" key="6">
    <source>
        <dbReference type="SAM" id="Coils"/>
    </source>
</evidence>
<organism evidence="8 9">
    <name type="scientific">Strongyloides venezuelensis</name>
    <name type="common">Threadworm</name>
    <dbReference type="NCBI Taxonomy" id="75913"/>
    <lineage>
        <taxon>Eukaryota</taxon>
        <taxon>Metazoa</taxon>
        <taxon>Ecdysozoa</taxon>
        <taxon>Nematoda</taxon>
        <taxon>Chromadorea</taxon>
        <taxon>Rhabditida</taxon>
        <taxon>Tylenchina</taxon>
        <taxon>Panagrolaimomorpha</taxon>
        <taxon>Strongyloidoidea</taxon>
        <taxon>Strongyloididae</taxon>
        <taxon>Strongyloides</taxon>
    </lineage>
</organism>
<dbReference type="InterPro" id="IPR013520">
    <property type="entry name" value="Ribonucl_H"/>
</dbReference>
<evidence type="ECO:0000256" key="2">
    <source>
        <dbReference type="ARBA" id="ARBA00022722"/>
    </source>
</evidence>
<dbReference type="InterPro" id="IPR012337">
    <property type="entry name" value="RNaseH-like_sf"/>
</dbReference>
<evidence type="ECO:0000256" key="5">
    <source>
        <dbReference type="ARBA" id="ARBA00072681"/>
    </source>
</evidence>
<evidence type="ECO:0000256" key="1">
    <source>
        <dbReference type="ARBA" id="ARBA00009921"/>
    </source>
</evidence>